<feature type="compositionally biased region" description="Low complexity" evidence="6">
    <location>
        <begin position="136"/>
        <end position="154"/>
    </location>
</feature>
<dbReference type="InterPro" id="IPR000679">
    <property type="entry name" value="Znf_GATA"/>
</dbReference>
<reference evidence="8" key="1">
    <citation type="journal article" date="2020" name="bioRxiv">
        <title>Comparative genomics of Chlamydomonas.</title>
        <authorList>
            <person name="Craig R.J."/>
            <person name="Hasan A.R."/>
            <person name="Ness R.W."/>
            <person name="Keightley P.D."/>
        </authorList>
    </citation>
    <scope>NUCLEOTIDE SEQUENCE</scope>
    <source>
        <strain evidence="8">SAG 7.73</strain>
    </source>
</reference>
<gene>
    <name evidence="8" type="ORF">HXX76_004439</name>
</gene>
<keyword evidence="2" id="KW-0479">Metal-binding</keyword>
<dbReference type="EMBL" id="JAEHOC010000007">
    <property type="protein sequence ID" value="KAG2440334.1"/>
    <property type="molecule type" value="Genomic_DNA"/>
</dbReference>
<dbReference type="SMART" id="SM00401">
    <property type="entry name" value="ZnF_GATA"/>
    <property type="match status" value="1"/>
</dbReference>
<evidence type="ECO:0000313" key="9">
    <source>
        <dbReference type="Proteomes" id="UP000650467"/>
    </source>
</evidence>
<feature type="region of interest" description="Disordered" evidence="6">
    <location>
        <begin position="53"/>
        <end position="203"/>
    </location>
</feature>
<dbReference type="Gene3D" id="3.30.50.10">
    <property type="entry name" value="Erythroid Transcription Factor GATA-1, subunit A"/>
    <property type="match status" value="1"/>
</dbReference>
<dbReference type="CDD" id="cd00202">
    <property type="entry name" value="ZnF_GATA"/>
    <property type="match status" value="1"/>
</dbReference>
<evidence type="ECO:0000256" key="6">
    <source>
        <dbReference type="SAM" id="MobiDB-lite"/>
    </source>
</evidence>
<comment type="similarity">
    <text evidence="1">Belongs to the type IV zinc-finger family. Class A subfamily.</text>
</comment>
<proteinExistence type="inferred from homology"/>
<dbReference type="GO" id="GO:0006355">
    <property type="term" value="P:regulation of DNA-templated transcription"/>
    <property type="evidence" value="ECO:0007669"/>
    <property type="project" value="InterPro"/>
</dbReference>
<feature type="domain" description="GATA-type" evidence="7">
    <location>
        <begin position="202"/>
        <end position="240"/>
    </location>
</feature>
<dbReference type="InterPro" id="IPR051140">
    <property type="entry name" value="GATA_TF"/>
</dbReference>
<dbReference type="OrthoDB" id="551510at2759"/>
<sequence>MTTRLLDAMSAVRPDSPAGRSGRKRPRTDDVNEALALALLETVRQALDEGEADLQASALMPPPQLPPLELASGRRGQSRDIGALGAGGGSELGDLPPPPLQQLLLPLPPSPEAIATQPARRGSRTPRPSGTPAAGLPYSQQQQQHSLLQPQPGSASLSRGSADTTLAETTTHEAGEGEEEQDEGEGEEAYMPRKKQDKSKVGLPGGPCAHCGITESPQWRRPLTKKVVLCNACGIYFSRHHSLPKRKKVRGASAQVIPASAKPIFIPPHKEAAPSIICDEKLELDDVPASAAARGAIQRAHSLLPRLAGDGGGYSVLGDQAPLASTAVQIAGATGRALLELSASTRAALSLPLMTALPVVGGINLLVQSYLHPHAAVAAAAAAAAAGLDGFDSLGGGGMYGLAALGGLGGLGAELGGYGMAGLGALEEAGSHALESGEEEAGGGGGGLPSPPGLSPLPRGLLALGAVPRGSSRR</sequence>
<dbReference type="PANTHER" id="PTHR45658">
    <property type="entry name" value="GATA TRANSCRIPTION FACTOR"/>
    <property type="match status" value="1"/>
</dbReference>
<dbReference type="AlphaFoldDB" id="A0A835T7M8"/>
<evidence type="ECO:0000256" key="3">
    <source>
        <dbReference type="ARBA" id="ARBA00022771"/>
    </source>
</evidence>
<keyword evidence="3 5" id="KW-0863">Zinc-finger</keyword>
<evidence type="ECO:0000256" key="2">
    <source>
        <dbReference type="ARBA" id="ARBA00022723"/>
    </source>
</evidence>
<protein>
    <recommendedName>
        <fullName evidence="7">GATA-type domain-containing protein</fullName>
    </recommendedName>
</protein>
<dbReference type="PROSITE" id="PS50114">
    <property type="entry name" value="GATA_ZN_FINGER_2"/>
    <property type="match status" value="1"/>
</dbReference>
<feature type="region of interest" description="Disordered" evidence="6">
    <location>
        <begin position="1"/>
        <end position="30"/>
    </location>
</feature>
<evidence type="ECO:0000256" key="1">
    <source>
        <dbReference type="ARBA" id="ARBA00005694"/>
    </source>
</evidence>
<name>A0A835T7M8_CHLIN</name>
<keyword evidence="9" id="KW-1185">Reference proteome</keyword>
<feature type="compositionally biased region" description="Low complexity" evidence="6">
    <location>
        <begin position="456"/>
        <end position="466"/>
    </location>
</feature>
<keyword evidence="4" id="KW-0862">Zinc</keyword>
<dbReference type="SUPFAM" id="SSF57716">
    <property type="entry name" value="Glucocorticoid receptor-like (DNA-binding domain)"/>
    <property type="match status" value="1"/>
</dbReference>
<evidence type="ECO:0000256" key="4">
    <source>
        <dbReference type="ARBA" id="ARBA00022833"/>
    </source>
</evidence>
<evidence type="ECO:0000259" key="7">
    <source>
        <dbReference type="PROSITE" id="PS50114"/>
    </source>
</evidence>
<feature type="compositionally biased region" description="Acidic residues" evidence="6">
    <location>
        <begin position="176"/>
        <end position="188"/>
    </location>
</feature>
<organism evidence="8 9">
    <name type="scientific">Chlamydomonas incerta</name>
    <dbReference type="NCBI Taxonomy" id="51695"/>
    <lineage>
        <taxon>Eukaryota</taxon>
        <taxon>Viridiplantae</taxon>
        <taxon>Chlorophyta</taxon>
        <taxon>core chlorophytes</taxon>
        <taxon>Chlorophyceae</taxon>
        <taxon>CS clade</taxon>
        <taxon>Chlamydomonadales</taxon>
        <taxon>Chlamydomonadaceae</taxon>
        <taxon>Chlamydomonas</taxon>
    </lineage>
</organism>
<feature type="region of interest" description="Disordered" evidence="6">
    <location>
        <begin position="431"/>
        <end position="474"/>
    </location>
</feature>
<dbReference type="GO" id="GO:0008270">
    <property type="term" value="F:zinc ion binding"/>
    <property type="evidence" value="ECO:0007669"/>
    <property type="project" value="UniProtKB-KW"/>
</dbReference>
<dbReference type="PANTHER" id="PTHR45658:SF122">
    <property type="entry name" value="GATA ZINC FINGER DOMAIN-CONTAINING PROTEIN 6"/>
    <property type="match status" value="1"/>
</dbReference>
<dbReference type="Proteomes" id="UP000650467">
    <property type="component" value="Unassembled WGS sequence"/>
</dbReference>
<dbReference type="GO" id="GO:0043565">
    <property type="term" value="F:sequence-specific DNA binding"/>
    <property type="evidence" value="ECO:0007669"/>
    <property type="project" value="InterPro"/>
</dbReference>
<evidence type="ECO:0000256" key="5">
    <source>
        <dbReference type="PROSITE-ProRule" id="PRU00094"/>
    </source>
</evidence>
<accession>A0A835T7M8</accession>
<comment type="caution">
    <text evidence="8">The sequence shown here is derived from an EMBL/GenBank/DDBJ whole genome shotgun (WGS) entry which is preliminary data.</text>
</comment>
<dbReference type="Pfam" id="PF00320">
    <property type="entry name" value="GATA"/>
    <property type="match status" value="1"/>
</dbReference>
<dbReference type="InterPro" id="IPR013088">
    <property type="entry name" value="Znf_NHR/GATA"/>
</dbReference>
<evidence type="ECO:0000313" key="8">
    <source>
        <dbReference type="EMBL" id="KAG2440334.1"/>
    </source>
</evidence>
<feature type="compositionally biased region" description="Pro residues" evidence="6">
    <location>
        <begin position="95"/>
        <end position="111"/>
    </location>
</feature>